<reference evidence="10" key="1">
    <citation type="journal article" date="2016" name="Nature">
        <title>Redefining the invertebrate RNA virosphere.</title>
        <authorList>
            <person name="Shi M."/>
            <person name="Lin X.D."/>
            <person name="Tian J.H."/>
            <person name="Chen L.J."/>
            <person name="Chen X."/>
            <person name="Li C.X."/>
            <person name="Qin X.C."/>
            <person name="Li J."/>
            <person name="Cao J.P."/>
            <person name="Eden J.S."/>
            <person name="Buchmann J."/>
            <person name="Wang W."/>
            <person name="Xu J."/>
            <person name="Holmes E.C."/>
            <person name="Zhang Y.Z."/>
        </authorList>
    </citation>
    <scope>NUCLEOTIDE SEQUENCE</scope>
    <source>
        <strain evidence="10">WZFSL84567</strain>
    </source>
</reference>
<dbReference type="InterPro" id="IPR043647">
    <property type="entry name" value="Noda_Vmethyltr_dom"/>
</dbReference>
<dbReference type="InterPro" id="IPR043502">
    <property type="entry name" value="DNA/RNA_pol_sf"/>
</dbReference>
<evidence type="ECO:0000256" key="1">
    <source>
        <dbReference type="ARBA" id="ARBA00007751"/>
    </source>
</evidence>
<dbReference type="GO" id="GO:0008270">
    <property type="term" value="F:zinc ion binding"/>
    <property type="evidence" value="ECO:0007669"/>
    <property type="project" value="UniProtKB-KW"/>
</dbReference>
<feature type="domain" description="RdRp catalytic" evidence="9">
    <location>
        <begin position="593"/>
        <end position="714"/>
    </location>
</feature>
<evidence type="ECO:0000256" key="4">
    <source>
        <dbReference type="ARBA" id="ARBA00022953"/>
    </source>
</evidence>
<organism evidence="10">
    <name type="scientific">Wenzhou noda-like virus 1</name>
    <dbReference type="NCBI Taxonomy" id="1923585"/>
    <lineage>
        <taxon>Viruses</taxon>
        <taxon>Riboviria</taxon>
    </lineage>
</organism>
<dbReference type="GO" id="GO:0003968">
    <property type="term" value="F:RNA-directed RNA polymerase activity"/>
    <property type="evidence" value="ECO:0007669"/>
    <property type="project" value="InterPro"/>
</dbReference>
<evidence type="ECO:0000259" key="8">
    <source>
        <dbReference type="PROSITE" id="PS50103"/>
    </source>
</evidence>
<keyword evidence="4" id="KW-0693">Viral RNA replication</keyword>
<name>A0A1L3KGQ9_9VIRU</name>
<dbReference type="GO" id="GO:0039694">
    <property type="term" value="P:viral RNA genome replication"/>
    <property type="evidence" value="ECO:0007669"/>
    <property type="project" value="InterPro"/>
</dbReference>
<evidence type="ECO:0000256" key="7">
    <source>
        <dbReference type="SAM" id="MobiDB-lite"/>
    </source>
</evidence>
<keyword evidence="6" id="KW-0479">Metal-binding</keyword>
<evidence type="ECO:0000256" key="2">
    <source>
        <dbReference type="ARBA" id="ARBA00022679"/>
    </source>
</evidence>
<evidence type="ECO:0000256" key="6">
    <source>
        <dbReference type="PROSITE-ProRule" id="PRU00723"/>
    </source>
</evidence>
<feature type="zinc finger region" description="C3H1-type" evidence="6">
    <location>
        <begin position="984"/>
        <end position="1009"/>
    </location>
</feature>
<sequence length="1009" mass="113095">MMNSVFKLPSVALATELRVGYPAQGVFQPIGKALMKPLCRLSGGVAACMACYYTYRGLRYVYINPSVVSEWLRSLIGDRLFSRLLHWCSTPLSPDRRKLFRDMTLDSRMAASEQPTHSHPAAAQLRGFANAMMDNFALMLGKPLYSVSCSRSEQDHTAGNRLYHFAKDLQQDYKYDNLSNHSIIKMTDVDYYVDMPKYLKGNDVLLYTFVPQAVAGTTHNGSYRVLPNNQVETHINGGANYVHPIWDYETDHVIVRHWWGCSFYLVEQKILSKDRRLIYLNYIRSVYGPLGWILPGFSLRHRQMVFGDMAYVKFMDGEQNPVVKHSFAALHDYTTAVVEDQTLITVRTRLMHAAKPTMSDVERVLRSQNVEQPDVVAGILYLAMMDPLLSKLLISNPNYPITKFEQGDNVYTPIGKNVLEDGKPAMRKITEPFMLDAAHPSRSENSDEACLQGRIHNVKNPVKKVPPFYYQCLKEFATFVVPDYLANTLVPEDYDFIYQSWNRPAQRALLDRVKHVLFMNKPCAVKSFQKAEAYAKVTHPRNISTLPTGHNARLGQYMYVFSNHAMKNQHWYAFGKHPSEVAATVHAKTAKSTTAIPTDISKLDGSGGPFHTDIELAVLVRAFAEPYKDELHALIKREAHINGFTSYGLHYIADNQTLSGSSKTSVRNSLITACVSYIAYRCSGYAPKQAYEALGIYGGDDGVNYDIDPLLITKVFAKTGLVLKADVVRMGSPVPFLGRYFLDPWTCPHSIADVPRQLRKLHLSASPTTVPRDVVLKRRAEAILVTDPETPILSDWAKAVLRIVKVTQREADRYAHLTASDISYWSKYAAPFPPSSNKALIESVVSEMFNGNLKVLFLIAKLNAATTIEDMTFLVDDTPPKIEVDAALQGVLHKAPKTRTHQQILKANQKLSVKAKPTPRPNSDVKALAKPGSKTPNPTPGRINFQPKVPSQTKGISTLKAMKVTKISSAKSSVTSSQKQPASSTPRAMCRYITAGQPCPNTKCRFRHQ</sequence>
<evidence type="ECO:0000256" key="5">
    <source>
        <dbReference type="ARBA" id="ARBA00032757"/>
    </source>
</evidence>
<evidence type="ECO:0000313" key="10">
    <source>
        <dbReference type="EMBL" id="APG76597.1"/>
    </source>
</evidence>
<feature type="region of interest" description="Disordered" evidence="7">
    <location>
        <begin position="897"/>
        <end position="956"/>
    </location>
</feature>
<comment type="similarity">
    <text evidence="1">Belongs to the nodaviridae RNA polymerase family.</text>
</comment>
<keyword evidence="6" id="KW-0863">Zinc-finger</keyword>
<feature type="domain" description="C3H1-type" evidence="8">
    <location>
        <begin position="984"/>
        <end position="1009"/>
    </location>
</feature>
<dbReference type="SUPFAM" id="SSF56672">
    <property type="entry name" value="DNA/RNA polymerases"/>
    <property type="match status" value="1"/>
</dbReference>
<feature type="region of interest" description="Disordered" evidence="7">
    <location>
        <begin position="967"/>
        <end position="986"/>
    </location>
</feature>
<feature type="compositionally biased region" description="Low complexity" evidence="7">
    <location>
        <begin position="967"/>
        <end position="980"/>
    </location>
</feature>
<dbReference type="InterPro" id="IPR007094">
    <property type="entry name" value="RNA-dir_pol_PSvirus"/>
</dbReference>
<feature type="compositionally biased region" description="Polar residues" evidence="7">
    <location>
        <begin position="901"/>
        <end position="911"/>
    </location>
</feature>
<accession>A0A1L3KGQ9</accession>
<evidence type="ECO:0000259" key="9">
    <source>
        <dbReference type="PROSITE" id="PS50507"/>
    </source>
</evidence>
<dbReference type="EMBL" id="KX883258">
    <property type="protein sequence ID" value="APG76597.1"/>
    <property type="molecule type" value="Genomic_RNA"/>
</dbReference>
<proteinExistence type="inferred from homology"/>
<dbReference type="InterPro" id="IPR000571">
    <property type="entry name" value="Znf_CCCH"/>
</dbReference>
<dbReference type="PROSITE" id="PS50103">
    <property type="entry name" value="ZF_C3H1"/>
    <property type="match status" value="1"/>
</dbReference>
<evidence type="ECO:0000256" key="3">
    <source>
        <dbReference type="ARBA" id="ARBA00022695"/>
    </source>
</evidence>
<protein>
    <recommendedName>
        <fullName evidence="5">RNA replicase</fullName>
    </recommendedName>
</protein>
<keyword evidence="2" id="KW-0808">Transferase</keyword>
<keyword evidence="3" id="KW-0548">Nucleotidyltransferase</keyword>
<dbReference type="CDD" id="cd23173">
    <property type="entry name" value="ps-ssRNAv_Nodaviridae_RdRp"/>
    <property type="match status" value="1"/>
</dbReference>
<dbReference type="PROSITE" id="PS50507">
    <property type="entry name" value="RDRP_SSRNA_POS"/>
    <property type="match status" value="1"/>
</dbReference>
<dbReference type="Pfam" id="PF19222">
    <property type="entry name" value="Noda_Vmethyltr"/>
    <property type="match status" value="1"/>
</dbReference>
<keyword evidence="6" id="KW-0862">Zinc</keyword>